<evidence type="ECO:0000313" key="1">
    <source>
        <dbReference type="EMBL" id="AEX63198.1"/>
    </source>
</evidence>
<dbReference type="EMBL" id="JN885999">
    <property type="protein sequence ID" value="AEX63198.1"/>
    <property type="molecule type" value="Genomic_DNA"/>
</dbReference>
<gene>
    <name evidence="1" type="ORF">mv_R996</name>
</gene>
<proteinExistence type="predicted"/>
<accession>H2EFD3</accession>
<organism evidence="1">
    <name type="scientific">Moumouvirus sp. 'Monve'</name>
    <dbReference type="NCBI Taxonomy" id="1128131"/>
    <lineage>
        <taxon>Viruses</taxon>
        <taxon>Varidnaviria</taxon>
        <taxon>Bamfordvirae</taxon>
        <taxon>Nucleocytoviricota</taxon>
        <taxon>Megaviricetes</taxon>
        <taxon>Imitervirales</taxon>
        <taxon>Mimiviridae</taxon>
        <taxon>Megamimivirinae</taxon>
        <taxon>Moumouvirus</taxon>
    </lineage>
</organism>
<sequence length="243" mass="29002">MNTCFIPKNLLSSQEYLSPSNKYKLTIETYKTKPGCWNYTRGIIYKIESGEIIQIIDRNYSNFIFNFFNRYDKEWLFCGKTYYSQCFINLETGELYDNSDECKPNSLCWTNVQANPTGTLLAVEGCIWGGGEFVTFYDFSNPKNGWKEIPFMEDENYSLCLYGKYNTKWINNTQFEYTYYNKWSCYFQKFVLDLSEEEYNKSKNTSNDVVDKFYYRVVLELTNKIEYITKESCEEHKQEFNSN</sequence>
<protein>
    <submittedName>
        <fullName evidence="1">Uncharacterized protein</fullName>
    </submittedName>
</protein>
<reference evidence="1" key="1">
    <citation type="submission" date="2011-10" db="EMBL/GenBank/DDBJ databases">
        <title>Provirophages and transpovirons: unique mobilome of giant viruses.</title>
        <authorList>
            <person name="Desnues C."/>
            <person name="LaScola B."/>
            <person name="Yutin N."/>
            <person name="Fournous G."/>
            <person name="Koonin E."/>
            <person name="Raoult D."/>
        </authorList>
    </citation>
    <scope>NUCLEOTIDE SEQUENCE</scope>
    <source>
        <strain evidence="1">Mv13-mv</strain>
    </source>
</reference>
<name>H2EFD3_9VIRU</name>